<organism evidence="1 2">
    <name type="scientific">Grimontia marina</name>
    <dbReference type="NCBI Taxonomy" id="646534"/>
    <lineage>
        <taxon>Bacteria</taxon>
        <taxon>Pseudomonadati</taxon>
        <taxon>Pseudomonadota</taxon>
        <taxon>Gammaproteobacteria</taxon>
        <taxon>Vibrionales</taxon>
        <taxon>Vibrionaceae</taxon>
        <taxon>Grimontia</taxon>
    </lineage>
</organism>
<accession>A0A128FHQ8</accession>
<protein>
    <submittedName>
        <fullName evidence="1">EAL domain protein</fullName>
    </submittedName>
</protein>
<gene>
    <name evidence="1" type="ORF">GMA8713_04068</name>
</gene>
<proteinExistence type="predicted"/>
<dbReference type="Proteomes" id="UP000073601">
    <property type="component" value="Unassembled WGS sequence"/>
</dbReference>
<keyword evidence="2" id="KW-1185">Reference proteome</keyword>
<dbReference type="Gene3D" id="3.20.20.450">
    <property type="entry name" value="EAL domain"/>
    <property type="match status" value="1"/>
</dbReference>
<dbReference type="EMBL" id="FIZY01000050">
    <property type="protein sequence ID" value="CZF86035.1"/>
    <property type="molecule type" value="Genomic_DNA"/>
</dbReference>
<reference evidence="2" key="1">
    <citation type="submission" date="2016-02" db="EMBL/GenBank/DDBJ databases">
        <authorList>
            <person name="Rodrigo-Torres Lidia"/>
            <person name="Arahal R.David."/>
        </authorList>
    </citation>
    <scope>NUCLEOTIDE SEQUENCE [LARGE SCALE GENOMIC DNA]</scope>
    <source>
        <strain evidence="2">CECT 8713</strain>
    </source>
</reference>
<sequence length="276" mass="31904">MANLNVHQLMLKTLTVLIEQHVDTEDDMLILDAFRQNDIKHVCQAIRDVKTADVVYQHVTLRFGSRGEQSVYRFELSEGMRFALDLYSLYLALRQSRFQIDTFHPSLLNHIVVPIDANALLWRKGHEALQQMLALDKRAFRFVIPSLQIQMPEKSHPQLVSLIARMRAHAGALWFDISIPCQQLEFMRKHLPDRVKLAISLDSKTDRHALLPVVRFLRTHKMPWVAGRVASQGELSQYRLLGATHYFGYFSDIPVSMSFKPLTDQELLGLEPEFTE</sequence>
<evidence type="ECO:0000313" key="1">
    <source>
        <dbReference type="EMBL" id="CZF86035.1"/>
    </source>
</evidence>
<evidence type="ECO:0000313" key="2">
    <source>
        <dbReference type="Proteomes" id="UP000073601"/>
    </source>
</evidence>
<dbReference type="InterPro" id="IPR035919">
    <property type="entry name" value="EAL_sf"/>
</dbReference>
<dbReference type="AlphaFoldDB" id="A0A128FHQ8"/>
<dbReference type="RefSeq" id="WP_422615206.1">
    <property type="nucleotide sequence ID" value="NZ_CAWRCI010000050.1"/>
</dbReference>
<dbReference type="SUPFAM" id="SSF141868">
    <property type="entry name" value="EAL domain-like"/>
    <property type="match status" value="1"/>
</dbReference>
<name>A0A128FHQ8_9GAMM</name>